<accession>A0AA39VT13</accession>
<dbReference type="PANTHER" id="PTHR36427">
    <property type="entry name" value="54S RIBOSOMAL PROTEIN L1, MITOCHONDRIAL"/>
    <property type="match status" value="1"/>
</dbReference>
<dbReference type="PANTHER" id="PTHR36427:SF4">
    <property type="entry name" value="RIBOSOMAL PROTEIN L1P_L10E FAMILY"/>
    <property type="match status" value="1"/>
</dbReference>
<dbReference type="Proteomes" id="UP001168877">
    <property type="component" value="Unassembled WGS sequence"/>
</dbReference>
<proteinExistence type="predicted"/>
<reference evidence="1" key="1">
    <citation type="journal article" date="2022" name="Plant J.">
        <title>Strategies of tolerance reflected in two North American maple genomes.</title>
        <authorList>
            <person name="McEvoy S.L."/>
            <person name="Sezen U.U."/>
            <person name="Trouern-Trend A."/>
            <person name="McMahon S.M."/>
            <person name="Schaberg P.G."/>
            <person name="Yang J."/>
            <person name="Wegrzyn J.L."/>
            <person name="Swenson N.G."/>
        </authorList>
    </citation>
    <scope>NUCLEOTIDE SEQUENCE</scope>
    <source>
        <strain evidence="1">NS2018</strain>
    </source>
</reference>
<reference evidence="1" key="2">
    <citation type="submission" date="2023-06" db="EMBL/GenBank/DDBJ databases">
        <authorList>
            <person name="Swenson N.G."/>
            <person name="Wegrzyn J.L."/>
            <person name="Mcevoy S.L."/>
        </authorList>
    </citation>
    <scope>NUCLEOTIDE SEQUENCE</scope>
    <source>
        <strain evidence="1">NS2018</strain>
        <tissue evidence="1">Leaf</tissue>
    </source>
</reference>
<dbReference type="Gene3D" id="3.30.190.20">
    <property type="match status" value="1"/>
</dbReference>
<dbReference type="AlphaFoldDB" id="A0AA39VT13"/>
<evidence type="ECO:0000313" key="2">
    <source>
        <dbReference type="Proteomes" id="UP001168877"/>
    </source>
</evidence>
<sequence>MTLLGRYMKQNRVMLNLNGHSSNVHVGLGKVSLKEELLRENVGAFVNSLLLAKPAGLKKTSKFAGYVNAFHICSTLGPAYPVSIQSLSRALEQYNKAHLA</sequence>
<evidence type="ECO:0000313" key="1">
    <source>
        <dbReference type="EMBL" id="KAK0589543.1"/>
    </source>
</evidence>
<organism evidence="1 2">
    <name type="scientific">Acer saccharum</name>
    <name type="common">Sugar maple</name>
    <dbReference type="NCBI Taxonomy" id="4024"/>
    <lineage>
        <taxon>Eukaryota</taxon>
        <taxon>Viridiplantae</taxon>
        <taxon>Streptophyta</taxon>
        <taxon>Embryophyta</taxon>
        <taxon>Tracheophyta</taxon>
        <taxon>Spermatophyta</taxon>
        <taxon>Magnoliopsida</taxon>
        <taxon>eudicotyledons</taxon>
        <taxon>Gunneridae</taxon>
        <taxon>Pentapetalae</taxon>
        <taxon>rosids</taxon>
        <taxon>malvids</taxon>
        <taxon>Sapindales</taxon>
        <taxon>Sapindaceae</taxon>
        <taxon>Hippocastanoideae</taxon>
        <taxon>Acereae</taxon>
        <taxon>Acer</taxon>
    </lineage>
</organism>
<gene>
    <name evidence="1" type="ORF">LWI29_015632</name>
</gene>
<dbReference type="SUPFAM" id="SSF56808">
    <property type="entry name" value="Ribosomal protein L1"/>
    <property type="match status" value="1"/>
</dbReference>
<keyword evidence="2" id="KW-1185">Reference proteome</keyword>
<comment type="caution">
    <text evidence="1">The sequence shown here is derived from an EMBL/GenBank/DDBJ whole genome shotgun (WGS) entry which is preliminary data.</text>
</comment>
<protein>
    <submittedName>
        <fullName evidence="1">Uncharacterized protein</fullName>
    </submittedName>
</protein>
<dbReference type="EMBL" id="JAUESC010000381">
    <property type="protein sequence ID" value="KAK0589543.1"/>
    <property type="molecule type" value="Genomic_DNA"/>
</dbReference>
<dbReference type="InterPro" id="IPR023674">
    <property type="entry name" value="Ribosomal_uL1-like"/>
</dbReference>
<name>A0AA39VT13_ACESA</name>